<evidence type="ECO:0000256" key="3">
    <source>
        <dbReference type="ARBA" id="ARBA00022475"/>
    </source>
</evidence>
<feature type="transmembrane region" description="Helical" evidence="8">
    <location>
        <begin position="33"/>
        <end position="50"/>
    </location>
</feature>
<evidence type="ECO:0000313" key="10">
    <source>
        <dbReference type="Proteomes" id="UP000029672"/>
    </source>
</evidence>
<keyword evidence="3" id="KW-1003">Cell membrane</keyword>
<feature type="transmembrane region" description="Helical" evidence="8">
    <location>
        <begin position="148"/>
        <end position="168"/>
    </location>
</feature>
<dbReference type="InterPro" id="IPR018227">
    <property type="entry name" value="Amino_acid_transport_2"/>
</dbReference>
<evidence type="ECO:0000256" key="8">
    <source>
        <dbReference type="SAM" id="Phobius"/>
    </source>
</evidence>
<dbReference type="GO" id="GO:0004674">
    <property type="term" value="F:protein serine/threonine kinase activity"/>
    <property type="evidence" value="ECO:0007669"/>
    <property type="project" value="UniProtKB-KW"/>
</dbReference>
<name>A0A097EPQ7_9GAMM</name>
<keyword evidence="9" id="KW-0723">Serine/threonine-protein kinase</keyword>
<dbReference type="KEGG" id="frf:LO80_05945"/>
<evidence type="ECO:0000313" key="9">
    <source>
        <dbReference type="EMBL" id="AIT09550.1"/>
    </source>
</evidence>
<keyword evidence="9" id="KW-0808">Transferase</keyword>
<dbReference type="Gene3D" id="1.20.1740.10">
    <property type="entry name" value="Amino acid/polyamine transporter I"/>
    <property type="match status" value="1"/>
</dbReference>
<dbReference type="Proteomes" id="UP000029672">
    <property type="component" value="Chromosome"/>
</dbReference>
<sequence length="407" mass="45663">MLKNENLMWTLSLYGTAIGAGVLFLPIQTGISGIIPVLIVLLFIFPMVFLSHRALCRFVISNPNANSDITTVADNYFGKIGGLLFNILYLFAIFPILLIYSVGITNTLENFCYHQLYCEVPSRLLLSFITIASLIFIINFGQKFIIRVMSLLVYPFIFILIFISLWMIPHWNTAILYKSFEHNNSLSGILFAIWIIMPILIFSFNHSPIISSLAVYTKNKYKQNADKKASKIIALSNILMIATVVLFVFSSMLTLTPDDLTLAKQENITILSYLANQFDNKFLVYIAPLVALIAMCKSFFGHYLGSKEGIDAIICKITKNKIKEKSIKPVTLSVVFILCWLVAYINPNILDMISSIGGLVLAVILFIMPIYSIYTINNLKQYKSLIADLFILAAGIIALSSAIYGLF</sequence>
<dbReference type="PANTHER" id="PTHR35334">
    <property type="entry name" value="SERINE TRANSPORTER"/>
    <property type="match status" value="1"/>
</dbReference>
<comment type="subcellular location">
    <subcellularLocation>
        <location evidence="1">Cell inner membrane</location>
        <topology evidence="1">Multi-pass membrane protein</topology>
    </subcellularLocation>
</comment>
<feature type="transmembrane region" description="Helical" evidence="8">
    <location>
        <begin position="188"/>
        <end position="211"/>
    </location>
</feature>
<dbReference type="HOGENOM" id="CLU_052043_1_1_6"/>
<evidence type="ECO:0000256" key="6">
    <source>
        <dbReference type="ARBA" id="ARBA00022989"/>
    </source>
</evidence>
<organism evidence="9 10">
    <name type="scientific">Candidatus Francisella endociliophora</name>
    <dbReference type="NCBI Taxonomy" id="653937"/>
    <lineage>
        <taxon>Bacteria</taxon>
        <taxon>Pseudomonadati</taxon>
        <taxon>Pseudomonadota</taxon>
        <taxon>Gammaproteobacteria</taxon>
        <taxon>Thiotrichales</taxon>
        <taxon>Francisellaceae</taxon>
        <taxon>Francisella</taxon>
    </lineage>
</organism>
<evidence type="ECO:0000256" key="2">
    <source>
        <dbReference type="ARBA" id="ARBA00022448"/>
    </source>
</evidence>
<dbReference type="RefSeq" id="WP_040009489.1">
    <property type="nucleotide sequence ID" value="NZ_CP009574.1"/>
</dbReference>
<evidence type="ECO:0000256" key="1">
    <source>
        <dbReference type="ARBA" id="ARBA00004429"/>
    </source>
</evidence>
<dbReference type="PANTHER" id="PTHR35334:SF2">
    <property type="entry name" value="SERINE TRANSPORTER SDAC"/>
    <property type="match status" value="1"/>
</dbReference>
<dbReference type="AlphaFoldDB" id="A0A097EPQ7"/>
<reference evidence="9 10" key="1">
    <citation type="submission" date="2014-10" db="EMBL/GenBank/DDBJ databases">
        <title>Whole genome sequence of Francisella endociliophora strain FSC1006, isolated from a laboratory culture of the marine ciliate Euplotes raikovi.</title>
        <authorList>
            <person name="Granberg M."/>
            <person name="Backman S."/>
            <person name="Lundmark E."/>
            <person name="Nilsson E."/>
            <person name="Karlsson E."/>
            <person name="Thelaus J."/>
            <person name="Ohrman C."/>
            <person name="Larkeryd A."/>
            <person name="Stenberg P."/>
        </authorList>
    </citation>
    <scope>NUCLEOTIDE SEQUENCE [LARGE SCALE GENOMIC DNA]</scope>
    <source>
        <strain evidence="9 10">FSC1006</strain>
    </source>
</reference>
<protein>
    <submittedName>
        <fullName evidence="9">Serine/threonine protein kinase</fullName>
    </submittedName>
</protein>
<proteinExistence type="predicted"/>
<feature type="transmembrane region" description="Helical" evidence="8">
    <location>
        <begin position="7"/>
        <end position="27"/>
    </location>
</feature>
<feature type="transmembrane region" description="Helical" evidence="8">
    <location>
        <begin position="386"/>
        <end position="406"/>
    </location>
</feature>
<dbReference type="STRING" id="1547445.LO80_05945"/>
<keyword evidence="5 8" id="KW-0812">Transmembrane</keyword>
<feature type="transmembrane region" description="Helical" evidence="8">
    <location>
        <begin position="352"/>
        <end position="374"/>
    </location>
</feature>
<feature type="transmembrane region" description="Helical" evidence="8">
    <location>
        <begin position="83"/>
        <end position="104"/>
    </location>
</feature>
<dbReference type="eggNOG" id="COG0814">
    <property type="taxonomic scope" value="Bacteria"/>
</dbReference>
<evidence type="ECO:0000256" key="5">
    <source>
        <dbReference type="ARBA" id="ARBA00022692"/>
    </source>
</evidence>
<dbReference type="EMBL" id="CP009574">
    <property type="protein sequence ID" value="AIT09550.1"/>
    <property type="molecule type" value="Genomic_DNA"/>
</dbReference>
<keyword evidence="4" id="KW-0997">Cell inner membrane</keyword>
<evidence type="ECO:0000256" key="7">
    <source>
        <dbReference type="ARBA" id="ARBA00023136"/>
    </source>
</evidence>
<keyword evidence="6 8" id="KW-1133">Transmembrane helix</keyword>
<dbReference type="Pfam" id="PF03222">
    <property type="entry name" value="Trp_Tyr_perm"/>
    <property type="match status" value="1"/>
</dbReference>
<dbReference type="GO" id="GO:0003333">
    <property type="term" value="P:amino acid transmembrane transport"/>
    <property type="evidence" value="ECO:0007669"/>
    <property type="project" value="InterPro"/>
</dbReference>
<feature type="transmembrane region" description="Helical" evidence="8">
    <location>
        <begin position="124"/>
        <end position="141"/>
    </location>
</feature>
<gene>
    <name evidence="9" type="ORF">LO80_05945</name>
</gene>
<keyword evidence="7 8" id="KW-0472">Membrane</keyword>
<keyword evidence="10" id="KW-1185">Reference proteome</keyword>
<evidence type="ECO:0000256" key="4">
    <source>
        <dbReference type="ARBA" id="ARBA00022519"/>
    </source>
</evidence>
<keyword evidence="2" id="KW-0813">Transport</keyword>
<dbReference type="GO" id="GO:0005886">
    <property type="term" value="C:plasma membrane"/>
    <property type="evidence" value="ECO:0007669"/>
    <property type="project" value="UniProtKB-SubCell"/>
</dbReference>
<keyword evidence="9" id="KW-0418">Kinase</keyword>
<feature type="transmembrane region" description="Helical" evidence="8">
    <location>
        <begin position="282"/>
        <end position="305"/>
    </location>
</feature>
<feature type="transmembrane region" description="Helical" evidence="8">
    <location>
        <begin position="232"/>
        <end position="253"/>
    </location>
</feature>
<accession>A0A097EPQ7</accession>
<feature type="transmembrane region" description="Helical" evidence="8">
    <location>
        <begin position="326"/>
        <end position="346"/>
    </location>
</feature>
<dbReference type="OrthoDB" id="1627372at2"/>